<dbReference type="EMBL" id="AGCI01000001">
    <property type="protein sequence ID" value="EHM48879.1"/>
    <property type="molecule type" value="Genomic_DNA"/>
</dbReference>
<dbReference type="Gene3D" id="3.40.50.10400">
    <property type="entry name" value="Hypothetical protein PA1492"/>
    <property type="match status" value="1"/>
</dbReference>
<dbReference type="Pfam" id="PF14359">
    <property type="entry name" value="DUF4406"/>
    <property type="match status" value="1"/>
</dbReference>
<evidence type="ECO:0008006" key="3">
    <source>
        <dbReference type="Google" id="ProtNLM"/>
    </source>
</evidence>
<comment type="caution">
    <text evidence="1">The sequence shown here is derived from an EMBL/GenBank/DDBJ whole genome shotgun (WGS) entry which is preliminary data.</text>
</comment>
<dbReference type="AlphaFoldDB" id="G9Y0K0"/>
<dbReference type="RefSeq" id="WP_004088884.1">
    <property type="nucleotide sequence ID" value="NZ_JH417481.1"/>
</dbReference>
<organism evidence="1 2">
    <name type="scientific">Hafnia alvei ATCC 51873</name>
    <dbReference type="NCBI Taxonomy" id="1002364"/>
    <lineage>
        <taxon>Bacteria</taxon>
        <taxon>Pseudomonadati</taxon>
        <taxon>Pseudomonadota</taxon>
        <taxon>Gammaproteobacteria</taxon>
        <taxon>Enterobacterales</taxon>
        <taxon>Hafniaceae</taxon>
        <taxon>Hafnia</taxon>
    </lineage>
</organism>
<protein>
    <recommendedName>
        <fullName evidence="3">Nucleoside 2-deoxyribosyltransferase</fullName>
    </recommendedName>
</protein>
<proteinExistence type="predicted"/>
<evidence type="ECO:0000313" key="2">
    <source>
        <dbReference type="Proteomes" id="UP000005959"/>
    </source>
</evidence>
<evidence type="ECO:0000313" key="1">
    <source>
        <dbReference type="EMBL" id="EHM48879.1"/>
    </source>
</evidence>
<dbReference type="Proteomes" id="UP000005959">
    <property type="component" value="Unassembled WGS sequence"/>
</dbReference>
<name>G9Y0K0_HAFAL</name>
<dbReference type="HOGENOM" id="CLU_1719778_0_0_6"/>
<sequence>MVKNTCSKPVVFITGPMTGKPNHNRDEFNAEAQRLEQRGCIVLNPAVFPDGLAHHQYLAMTLVMLEQADAIYLLDGWENSVGAKAEVIRAKELNLLFFGQSWEVFLSVAAFRSNLNASIESHGSCNALDVGGILHTPMRPGSHNFSLNMRDN</sequence>
<reference evidence="1 2" key="1">
    <citation type="submission" date="2011-08" db="EMBL/GenBank/DDBJ databases">
        <authorList>
            <person name="Weinstock G."/>
            <person name="Sodergren E."/>
            <person name="Clifton S."/>
            <person name="Fulton L."/>
            <person name="Fulton B."/>
            <person name="Courtney L."/>
            <person name="Fronick C."/>
            <person name="Harrison M."/>
            <person name="Strong C."/>
            <person name="Farmer C."/>
            <person name="Delahaunty K."/>
            <person name="Markovic C."/>
            <person name="Hall O."/>
            <person name="Minx P."/>
            <person name="Tomlinson C."/>
            <person name="Mitreva M."/>
            <person name="Hou S."/>
            <person name="Chen J."/>
            <person name="Wollam A."/>
            <person name="Pepin K.H."/>
            <person name="Johnson M."/>
            <person name="Bhonagiri V."/>
            <person name="Zhang X."/>
            <person name="Suruliraj S."/>
            <person name="Warren W."/>
            <person name="Chinwalla A."/>
            <person name="Mardis E.R."/>
            <person name="Wilson R.K."/>
        </authorList>
    </citation>
    <scope>NUCLEOTIDE SEQUENCE [LARGE SCALE GENOMIC DNA]</scope>
    <source>
        <strain evidence="1 2">ATCC 51873</strain>
    </source>
</reference>
<dbReference type="SUPFAM" id="SSF52309">
    <property type="entry name" value="N-(deoxy)ribosyltransferase-like"/>
    <property type="match status" value="1"/>
</dbReference>
<accession>G9Y0K0</accession>
<gene>
    <name evidence="1" type="ORF">HMPREF0454_00058</name>
</gene>
<dbReference type="InterPro" id="IPR025518">
    <property type="entry name" value="DUF4406"/>
</dbReference>